<dbReference type="Proteomes" id="UP000664417">
    <property type="component" value="Unassembled WGS sequence"/>
</dbReference>
<dbReference type="SMART" id="SM01144">
    <property type="entry name" value="DTW"/>
    <property type="match status" value="1"/>
</dbReference>
<keyword evidence="4" id="KW-0819">tRNA processing</keyword>
<gene>
    <name evidence="7" type="ORF">J3U88_07155</name>
</gene>
<evidence type="ECO:0000256" key="2">
    <source>
        <dbReference type="ARBA" id="ARBA00022679"/>
    </source>
</evidence>
<feature type="domain" description="DTW" evidence="6">
    <location>
        <begin position="11"/>
        <end position="195"/>
    </location>
</feature>
<evidence type="ECO:0000313" key="8">
    <source>
        <dbReference type="Proteomes" id="UP000664417"/>
    </source>
</evidence>
<name>A0A8J7Q5C4_9BACT</name>
<evidence type="ECO:0000256" key="5">
    <source>
        <dbReference type="ARBA" id="ARBA00034489"/>
    </source>
</evidence>
<dbReference type="PANTHER" id="PTHR21392:SF0">
    <property type="entry name" value="TRNA-URIDINE AMINOCARBOXYPROPYLTRANSFERASE 2"/>
    <property type="match status" value="1"/>
</dbReference>
<evidence type="ECO:0000256" key="4">
    <source>
        <dbReference type="ARBA" id="ARBA00022694"/>
    </source>
</evidence>
<evidence type="ECO:0000256" key="1">
    <source>
        <dbReference type="ARBA" id="ARBA00012386"/>
    </source>
</evidence>
<evidence type="ECO:0000313" key="7">
    <source>
        <dbReference type="EMBL" id="MBO1318226.1"/>
    </source>
</evidence>
<evidence type="ECO:0000256" key="3">
    <source>
        <dbReference type="ARBA" id="ARBA00022691"/>
    </source>
</evidence>
<keyword evidence="8" id="KW-1185">Reference proteome</keyword>
<keyword evidence="2" id="KW-0808">Transferase</keyword>
<comment type="similarity">
    <text evidence="5">Belongs to the TDD superfamily. DTWD2 family.</text>
</comment>
<sequence>MEEKRKRVNFRATRCDQCKLHPNLCVCGAIVPQTTRTKITLVMPRVESQKPTNTGLLATYCLPNSDVFHREYNAPEPEALDPDYQSLLLFPGEDAVCLSTYRDDPRPVQLIVPDGTWRQATKMRRRVPCLRPVPRVILPDGPPSEYQLRRGQPEGRLSTMEAVARALGVLEGPEVQAHLEHIFRLKVDRYLWQMGKIAKADIYGGIAPGVFAHDPLSGLPGAEG</sequence>
<dbReference type="PANTHER" id="PTHR21392">
    <property type="entry name" value="TRNA-URIDINE AMINOCARBOXYPROPYLTRANSFERASE 2"/>
    <property type="match status" value="1"/>
</dbReference>
<protein>
    <recommendedName>
        <fullName evidence="1">tRNA-uridine aminocarboxypropyltransferase</fullName>
        <ecNumber evidence="1">2.5.1.25</ecNumber>
    </recommendedName>
</protein>
<dbReference type="AlphaFoldDB" id="A0A8J7Q5C4"/>
<comment type="caution">
    <text evidence="7">The sequence shown here is derived from an EMBL/GenBank/DDBJ whole genome shotgun (WGS) entry which is preliminary data.</text>
</comment>
<dbReference type="GO" id="GO:0016432">
    <property type="term" value="F:tRNA-uridine aminocarboxypropyltransferase activity"/>
    <property type="evidence" value="ECO:0007669"/>
    <property type="project" value="UniProtKB-EC"/>
</dbReference>
<dbReference type="InterPro" id="IPR005636">
    <property type="entry name" value="DTW"/>
</dbReference>
<dbReference type="InterPro" id="IPR039262">
    <property type="entry name" value="DTWD2/TAPT"/>
</dbReference>
<dbReference type="EMBL" id="JAFREP010000005">
    <property type="protein sequence ID" value="MBO1318226.1"/>
    <property type="molecule type" value="Genomic_DNA"/>
</dbReference>
<dbReference type="RefSeq" id="WP_207857874.1">
    <property type="nucleotide sequence ID" value="NZ_JAFREP010000005.1"/>
</dbReference>
<accession>A0A8J7Q5C4</accession>
<organism evidence="7 8">
    <name type="scientific">Acanthopleuribacter pedis</name>
    <dbReference type="NCBI Taxonomy" id="442870"/>
    <lineage>
        <taxon>Bacteria</taxon>
        <taxon>Pseudomonadati</taxon>
        <taxon>Acidobacteriota</taxon>
        <taxon>Holophagae</taxon>
        <taxon>Acanthopleuribacterales</taxon>
        <taxon>Acanthopleuribacteraceae</taxon>
        <taxon>Acanthopleuribacter</taxon>
    </lineage>
</organism>
<keyword evidence="3" id="KW-0949">S-adenosyl-L-methionine</keyword>
<proteinExistence type="inferred from homology"/>
<evidence type="ECO:0000259" key="6">
    <source>
        <dbReference type="SMART" id="SM01144"/>
    </source>
</evidence>
<dbReference type="Pfam" id="PF03942">
    <property type="entry name" value="DTW"/>
    <property type="match status" value="1"/>
</dbReference>
<reference evidence="7" key="1">
    <citation type="submission" date="2021-03" db="EMBL/GenBank/DDBJ databases">
        <authorList>
            <person name="Wang G."/>
        </authorList>
    </citation>
    <scope>NUCLEOTIDE SEQUENCE</scope>
    <source>
        <strain evidence="7">KCTC 12899</strain>
    </source>
</reference>
<dbReference type="GO" id="GO:0008033">
    <property type="term" value="P:tRNA processing"/>
    <property type="evidence" value="ECO:0007669"/>
    <property type="project" value="UniProtKB-KW"/>
</dbReference>
<dbReference type="EC" id="2.5.1.25" evidence="1"/>